<feature type="transmembrane region" description="Helical" evidence="1">
    <location>
        <begin position="170"/>
        <end position="186"/>
    </location>
</feature>
<dbReference type="Pfam" id="PF06966">
    <property type="entry name" value="DUF1295"/>
    <property type="match status" value="1"/>
</dbReference>
<keyword evidence="3" id="KW-1185">Reference proteome</keyword>
<dbReference type="PANTHER" id="PTHR32251">
    <property type="entry name" value="3-OXO-5-ALPHA-STEROID 4-DEHYDROGENASE"/>
    <property type="match status" value="1"/>
</dbReference>
<evidence type="ECO:0000313" key="2">
    <source>
        <dbReference type="EMBL" id="TFK27149.1"/>
    </source>
</evidence>
<accession>A0A5C3L2B3</accession>
<dbReference type="EMBL" id="ML210167">
    <property type="protein sequence ID" value="TFK27149.1"/>
    <property type="molecule type" value="Genomic_DNA"/>
</dbReference>
<dbReference type="PANTHER" id="PTHR32251:SF23">
    <property type="entry name" value="3-OXO-5-ALPHA-STEROID 4-DEHYDROGENASE (DUF1295)"/>
    <property type="match status" value="1"/>
</dbReference>
<keyword evidence="1" id="KW-0812">Transmembrane</keyword>
<feature type="transmembrane region" description="Helical" evidence="1">
    <location>
        <begin position="301"/>
        <end position="322"/>
    </location>
</feature>
<dbReference type="GO" id="GO:0016020">
    <property type="term" value="C:membrane"/>
    <property type="evidence" value="ECO:0007669"/>
    <property type="project" value="TreeGrafter"/>
</dbReference>
<feature type="transmembrane region" description="Helical" evidence="1">
    <location>
        <begin position="126"/>
        <end position="150"/>
    </location>
</feature>
<dbReference type="OrthoDB" id="201504at2759"/>
<dbReference type="AlphaFoldDB" id="A0A5C3L2B3"/>
<feature type="transmembrane region" description="Helical" evidence="1">
    <location>
        <begin position="252"/>
        <end position="270"/>
    </location>
</feature>
<proteinExistence type="predicted"/>
<feature type="transmembrane region" description="Helical" evidence="1">
    <location>
        <begin position="12"/>
        <end position="33"/>
    </location>
</feature>
<keyword evidence="1" id="KW-0472">Membrane</keyword>
<dbReference type="InterPro" id="IPR010721">
    <property type="entry name" value="UstE-like"/>
</dbReference>
<evidence type="ECO:0000313" key="3">
    <source>
        <dbReference type="Proteomes" id="UP000307440"/>
    </source>
</evidence>
<keyword evidence="1" id="KW-1133">Transmembrane helix</keyword>
<evidence type="ECO:0000256" key="1">
    <source>
        <dbReference type="SAM" id="Phobius"/>
    </source>
</evidence>
<sequence>MTLLDISPTLDWPAQFCVFSMTVTWVASLVTGNVSQVDRLWTFLPTIYAAYYAFLPLLPNEQPFLLFPYAPKEFGWATATSYSPRALLMFGVIFIWMCRLTYNAWRRGMFDLSEEDYRWAIVRNSMPSFLFQLLNIGFIVIIQNVLLLMLALPLRTAVKQPHSPLTASDYALAALVLFLIGVESVADNQQNAFHAYKHAFLSGGKEDVKAYRADDHWVGSRLKWTPDDAKRGFVSQGLWRYSRHPNFFAEQAIWWVIALFPLVAPAAPNFPSVEDLPPLRTIALSLITPDLHKPLAEVLKLVLYPTFIHLSPAIGLSALFFASSTLSEKISKKKYPAAYTAYQRRVARFAPVGTLFKLAQLMLFASEEERRKVDTLVWGSVSETPLEKKSM</sequence>
<gene>
    <name evidence="2" type="ORF">FA15DRAFT_636138</name>
</gene>
<organism evidence="2 3">
    <name type="scientific">Coprinopsis marcescibilis</name>
    <name type="common">Agaric fungus</name>
    <name type="synonym">Psathyrella marcescibilis</name>
    <dbReference type="NCBI Taxonomy" id="230819"/>
    <lineage>
        <taxon>Eukaryota</taxon>
        <taxon>Fungi</taxon>
        <taxon>Dikarya</taxon>
        <taxon>Basidiomycota</taxon>
        <taxon>Agaricomycotina</taxon>
        <taxon>Agaricomycetes</taxon>
        <taxon>Agaricomycetidae</taxon>
        <taxon>Agaricales</taxon>
        <taxon>Agaricineae</taxon>
        <taxon>Psathyrellaceae</taxon>
        <taxon>Coprinopsis</taxon>
    </lineage>
</organism>
<reference evidence="2 3" key="1">
    <citation type="journal article" date="2019" name="Nat. Ecol. Evol.">
        <title>Megaphylogeny resolves global patterns of mushroom evolution.</title>
        <authorList>
            <person name="Varga T."/>
            <person name="Krizsan K."/>
            <person name="Foldi C."/>
            <person name="Dima B."/>
            <person name="Sanchez-Garcia M."/>
            <person name="Sanchez-Ramirez S."/>
            <person name="Szollosi G.J."/>
            <person name="Szarkandi J.G."/>
            <person name="Papp V."/>
            <person name="Albert L."/>
            <person name="Andreopoulos W."/>
            <person name="Angelini C."/>
            <person name="Antonin V."/>
            <person name="Barry K.W."/>
            <person name="Bougher N.L."/>
            <person name="Buchanan P."/>
            <person name="Buyck B."/>
            <person name="Bense V."/>
            <person name="Catcheside P."/>
            <person name="Chovatia M."/>
            <person name="Cooper J."/>
            <person name="Damon W."/>
            <person name="Desjardin D."/>
            <person name="Finy P."/>
            <person name="Geml J."/>
            <person name="Haridas S."/>
            <person name="Hughes K."/>
            <person name="Justo A."/>
            <person name="Karasinski D."/>
            <person name="Kautmanova I."/>
            <person name="Kiss B."/>
            <person name="Kocsube S."/>
            <person name="Kotiranta H."/>
            <person name="LaButti K.M."/>
            <person name="Lechner B.E."/>
            <person name="Liimatainen K."/>
            <person name="Lipzen A."/>
            <person name="Lukacs Z."/>
            <person name="Mihaltcheva S."/>
            <person name="Morgado L.N."/>
            <person name="Niskanen T."/>
            <person name="Noordeloos M.E."/>
            <person name="Ohm R.A."/>
            <person name="Ortiz-Santana B."/>
            <person name="Ovrebo C."/>
            <person name="Racz N."/>
            <person name="Riley R."/>
            <person name="Savchenko A."/>
            <person name="Shiryaev A."/>
            <person name="Soop K."/>
            <person name="Spirin V."/>
            <person name="Szebenyi C."/>
            <person name="Tomsovsky M."/>
            <person name="Tulloss R.E."/>
            <person name="Uehling J."/>
            <person name="Grigoriev I.V."/>
            <person name="Vagvolgyi C."/>
            <person name="Papp T."/>
            <person name="Martin F.M."/>
            <person name="Miettinen O."/>
            <person name="Hibbett D.S."/>
            <person name="Nagy L.G."/>
        </authorList>
    </citation>
    <scope>NUCLEOTIDE SEQUENCE [LARGE SCALE GENOMIC DNA]</scope>
    <source>
        <strain evidence="2 3">CBS 121175</strain>
    </source>
</reference>
<feature type="transmembrane region" description="Helical" evidence="1">
    <location>
        <begin position="40"/>
        <end position="58"/>
    </location>
</feature>
<name>A0A5C3L2B3_COPMA</name>
<dbReference type="Gene3D" id="1.20.120.1630">
    <property type="match status" value="1"/>
</dbReference>
<dbReference type="Proteomes" id="UP000307440">
    <property type="component" value="Unassembled WGS sequence"/>
</dbReference>
<protein>
    <submittedName>
        <fullName evidence="2">Integral membrane protein</fullName>
    </submittedName>
</protein>